<reference evidence="1 3" key="1">
    <citation type="submission" date="2019-09" db="EMBL/GenBank/DDBJ databases">
        <title>Taxonomic organization of the family Brucellaceae based on a phylogenomic approach.</title>
        <authorList>
            <person name="Leclercq S."/>
            <person name="Cloeckaert A."/>
            <person name="Zygmunt M.S."/>
        </authorList>
    </citation>
    <scope>NUCLEOTIDE SEQUENCE [LARGE SCALE GENOMIC DNA]</scope>
    <source>
        <strain evidence="1 3">CCUG 34461</strain>
    </source>
</reference>
<gene>
    <name evidence="1" type="ORF">F9L06_17030</name>
    <name evidence="2" type="ORF">IH622_21880</name>
</gene>
<dbReference type="PANTHER" id="PTHR43857:SF1">
    <property type="entry name" value="YJGH FAMILY PROTEIN"/>
    <property type="match status" value="1"/>
</dbReference>
<dbReference type="Gene3D" id="3.30.1330.40">
    <property type="entry name" value="RutC-like"/>
    <property type="match status" value="1"/>
</dbReference>
<dbReference type="InterPro" id="IPR035959">
    <property type="entry name" value="RutC-like_sf"/>
</dbReference>
<comment type="caution">
    <text evidence="1">The sequence shown here is derived from an EMBL/GenBank/DDBJ whole genome shotgun (WGS) entry which is preliminary data.</text>
</comment>
<dbReference type="GeneID" id="61314694"/>
<dbReference type="Proteomes" id="UP000642265">
    <property type="component" value="Unassembled WGS sequence"/>
</dbReference>
<dbReference type="EMBL" id="JACZKO010000059">
    <property type="protein sequence ID" value="MBE0563443.1"/>
    <property type="molecule type" value="Genomic_DNA"/>
</dbReference>
<proteinExistence type="predicted"/>
<reference evidence="2" key="3">
    <citation type="submission" date="2020-10" db="EMBL/GenBank/DDBJ databases">
        <title>Enrichment of novel Verrucomicrobia, Bacteroidetes and Krumholzibacteria in an oxygen-limited, methane- and iron-fed bioreactor inoculated with Bothnian Sea sediments.</title>
        <authorList>
            <person name="Martins P.D."/>
            <person name="de Jong A."/>
            <person name="Lenstra W.K."/>
            <person name="van Helmond N.A.G.M."/>
            <person name="Slomp C.P."/>
            <person name="Jetten M.S.M."/>
            <person name="Welte C.U."/>
            <person name="Rasigraf O."/>
        </authorList>
    </citation>
    <scope>NUCLEOTIDE SEQUENCE</scope>
    <source>
        <strain evidence="2">MAG47</strain>
    </source>
</reference>
<evidence type="ECO:0000313" key="2">
    <source>
        <dbReference type="EMBL" id="MBE0563443.1"/>
    </source>
</evidence>
<name>A0A011VD33_BRUAN</name>
<sequence length="136" mass="14705">MPDETKNSVRILNPDNVAPPIAAYSHLAVIPSGTELLVIAGQVGMDLSRTVPEEPEKQYELALRNIVGILDSQGLTPASLVKLNIFLVDRLDPERAKKIRAELLGDSLPPTTLVYVAGLARPELKVEIEGMAARSI</sequence>
<accession>A0A011VD33</accession>
<dbReference type="EMBL" id="WBWX01000006">
    <property type="protein sequence ID" value="KAB2795526.1"/>
    <property type="molecule type" value="Genomic_DNA"/>
</dbReference>
<dbReference type="CDD" id="cd00448">
    <property type="entry name" value="YjgF_YER057c_UK114_family"/>
    <property type="match status" value="1"/>
</dbReference>
<dbReference type="PANTHER" id="PTHR43857">
    <property type="entry name" value="BLR7761 PROTEIN"/>
    <property type="match status" value="1"/>
</dbReference>
<reference evidence="2" key="2">
    <citation type="submission" date="2020-09" db="EMBL/GenBank/DDBJ databases">
        <authorList>
            <person name="Dalcin Martins P."/>
        </authorList>
    </citation>
    <scope>NUCLEOTIDE SEQUENCE</scope>
    <source>
        <strain evidence="2">MAG47</strain>
    </source>
</reference>
<dbReference type="Pfam" id="PF01042">
    <property type="entry name" value="Ribonuc_L-PSP"/>
    <property type="match status" value="1"/>
</dbReference>
<evidence type="ECO:0000313" key="1">
    <source>
        <dbReference type="EMBL" id="KAB2795526.1"/>
    </source>
</evidence>
<evidence type="ECO:0000313" key="3">
    <source>
        <dbReference type="Proteomes" id="UP000441102"/>
    </source>
</evidence>
<dbReference type="SUPFAM" id="SSF55298">
    <property type="entry name" value="YjgF-like"/>
    <property type="match status" value="1"/>
</dbReference>
<organism evidence="1 3">
    <name type="scientific">Brucella anthropi</name>
    <name type="common">Ochrobactrum anthropi</name>
    <dbReference type="NCBI Taxonomy" id="529"/>
    <lineage>
        <taxon>Bacteria</taxon>
        <taxon>Pseudomonadati</taxon>
        <taxon>Pseudomonadota</taxon>
        <taxon>Alphaproteobacteria</taxon>
        <taxon>Hyphomicrobiales</taxon>
        <taxon>Brucellaceae</taxon>
        <taxon>Brucella/Ochrobactrum group</taxon>
        <taxon>Brucella</taxon>
    </lineage>
</organism>
<dbReference type="RefSeq" id="WP_010658561.1">
    <property type="nucleotide sequence ID" value="NZ_CP044971.1"/>
</dbReference>
<dbReference type="Proteomes" id="UP000441102">
    <property type="component" value="Unassembled WGS sequence"/>
</dbReference>
<dbReference type="AlphaFoldDB" id="A0A011VD33"/>
<dbReference type="InterPro" id="IPR006175">
    <property type="entry name" value="YjgF/YER057c/UK114"/>
</dbReference>
<protein>
    <submittedName>
        <fullName evidence="1">RidA family protein</fullName>
    </submittedName>
</protein>